<accession>A0A3N4KG43</accession>
<evidence type="ECO:0000313" key="2">
    <source>
        <dbReference type="EMBL" id="RPB09460.1"/>
    </source>
</evidence>
<dbReference type="InParanoid" id="A0A3N4KG43"/>
<gene>
    <name evidence="2" type="ORF">P167DRAFT_305012</name>
</gene>
<sequence length="123" mass="14538">MIGLILFFFLSFLRYLLFFFPPLRPLFSSYPSFLSFLLVFFCLFWKAGSGKTKIYCVAHHAGKLRNTQEPEFFFFFFSIGKEKLCCFNHECTYYCAMKLSVLHWKRGHGMSLVLGVWHLGVYI</sequence>
<feature type="transmembrane region" description="Helical" evidence="1">
    <location>
        <begin position="28"/>
        <end position="45"/>
    </location>
</feature>
<evidence type="ECO:0000256" key="1">
    <source>
        <dbReference type="SAM" id="Phobius"/>
    </source>
</evidence>
<dbReference type="EMBL" id="ML119152">
    <property type="protein sequence ID" value="RPB09460.1"/>
    <property type="molecule type" value="Genomic_DNA"/>
</dbReference>
<proteinExistence type="predicted"/>
<reference evidence="2 3" key="1">
    <citation type="journal article" date="2018" name="Nat. Ecol. Evol.">
        <title>Pezizomycetes genomes reveal the molecular basis of ectomycorrhizal truffle lifestyle.</title>
        <authorList>
            <person name="Murat C."/>
            <person name="Payen T."/>
            <person name="Noel B."/>
            <person name="Kuo A."/>
            <person name="Morin E."/>
            <person name="Chen J."/>
            <person name="Kohler A."/>
            <person name="Krizsan K."/>
            <person name="Balestrini R."/>
            <person name="Da Silva C."/>
            <person name="Montanini B."/>
            <person name="Hainaut M."/>
            <person name="Levati E."/>
            <person name="Barry K.W."/>
            <person name="Belfiori B."/>
            <person name="Cichocki N."/>
            <person name="Clum A."/>
            <person name="Dockter R.B."/>
            <person name="Fauchery L."/>
            <person name="Guy J."/>
            <person name="Iotti M."/>
            <person name="Le Tacon F."/>
            <person name="Lindquist E.A."/>
            <person name="Lipzen A."/>
            <person name="Malagnac F."/>
            <person name="Mello A."/>
            <person name="Molinier V."/>
            <person name="Miyauchi S."/>
            <person name="Poulain J."/>
            <person name="Riccioni C."/>
            <person name="Rubini A."/>
            <person name="Sitrit Y."/>
            <person name="Splivallo R."/>
            <person name="Traeger S."/>
            <person name="Wang M."/>
            <person name="Zifcakova L."/>
            <person name="Wipf D."/>
            <person name="Zambonelli A."/>
            <person name="Paolocci F."/>
            <person name="Nowrousian M."/>
            <person name="Ottonello S."/>
            <person name="Baldrian P."/>
            <person name="Spatafora J.W."/>
            <person name="Henrissat B."/>
            <person name="Nagy L.G."/>
            <person name="Aury J.M."/>
            <person name="Wincker P."/>
            <person name="Grigoriev I.V."/>
            <person name="Bonfante P."/>
            <person name="Martin F.M."/>
        </authorList>
    </citation>
    <scope>NUCLEOTIDE SEQUENCE [LARGE SCALE GENOMIC DNA]</scope>
    <source>
        <strain evidence="2 3">CCBAS932</strain>
    </source>
</reference>
<name>A0A3N4KG43_9PEZI</name>
<keyword evidence="1" id="KW-1133">Transmembrane helix</keyword>
<dbReference type="Proteomes" id="UP000277580">
    <property type="component" value="Unassembled WGS sequence"/>
</dbReference>
<protein>
    <submittedName>
        <fullName evidence="2">Uncharacterized protein</fullName>
    </submittedName>
</protein>
<evidence type="ECO:0000313" key="3">
    <source>
        <dbReference type="Proteomes" id="UP000277580"/>
    </source>
</evidence>
<organism evidence="2 3">
    <name type="scientific">Morchella conica CCBAS932</name>
    <dbReference type="NCBI Taxonomy" id="1392247"/>
    <lineage>
        <taxon>Eukaryota</taxon>
        <taxon>Fungi</taxon>
        <taxon>Dikarya</taxon>
        <taxon>Ascomycota</taxon>
        <taxon>Pezizomycotina</taxon>
        <taxon>Pezizomycetes</taxon>
        <taxon>Pezizales</taxon>
        <taxon>Morchellaceae</taxon>
        <taxon>Morchella</taxon>
    </lineage>
</organism>
<dbReference type="AlphaFoldDB" id="A0A3N4KG43"/>
<keyword evidence="1" id="KW-0472">Membrane</keyword>
<keyword evidence="3" id="KW-1185">Reference proteome</keyword>
<keyword evidence="1" id="KW-0812">Transmembrane</keyword>